<dbReference type="InterPro" id="IPR036935">
    <property type="entry name" value="Ribosomal_bL9_N_sf"/>
</dbReference>
<dbReference type="GO" id="GO:0019843">
    <property type="term" value="F:rRNA binding"/>
    <property type="evidence" value="ECO:0007669"/>
    <property type="project" value="UniProtKB-UniRule"/>
</dbReference>
<evidence type="ECO:0000256" key="6">
    <source>
        <dbReference type="ARBA" id="ARBA00035292"/>
    </source>
</evidence>
<dbReference type="AlphaFoldDB" id="A0A917LRK9"/>
<name>A0A917LRK9_9GAMM</name>
<dbReference type="InterPro" id="IPR009027">
    <property type="entry name" value="Ribosomal_bL9/RNase_H1_N"/>
</dbReference>
<evidence type="ECO:0000256" key="4">
    <source>
        <dbReference type="ARBA" id="ARBA00022980"/>
    </source>
</evidence>
<dbReference type="GO" id="GO:0006412">
    <property type="term" value="P:translation"/>
    <property type="evidence" value="ECO:0007669"/>
    <property type="project" value="UniProtKB-UniRule"/>
</dbReference>
<dbReference type="Gene3D" id="3.10.430.100">
    <property type="entry name" value="Ribosomal protein L9, C-terminal domain"/>
    <property type="match status" value="1"/>
</dbReference>
<comment type="function">
    <text evidence="7">Binds to the 23S rRNA.</text>
</comment>
<organism evidence="10 11">
    <name type="scientific">Pseudohongiella nitratireducens</name>
    <dbReference type="NCBI Taxonomy" id="1768907"/>
    <lineage>
        <taxon>Bacteria</taxon>
        <taxon>Pseudomonadati</taxon>
        <taxon>Pseudomonadota</taxon>
        <taxon>Gammaproteobacteria</taxon>
        <taxon>Pseudomonadales</taxon>
        <taxon>Pseudohongiellaceae</taxon>
        <taxon>Pseudohongiella</taxon>
    </lineage>
</organism>
<keyword evidence="5 7" id="KW-0687">Ribonucleoprotein</keyword>
<sequence length="150" mass="15721">MNVILLEKVGRLGSVGDQATVKAGYARNFLFPQGKAVAATKENLKDFEARRAELMAAHNEKVAAAQSRAAKLENMTVTIGVNAGEEGKLFGSVGTKDIADAVNAAGGDIVKSEVRLSVGAIRETGEYTITIDLGSEVEADIQLSVVTAKD</sequence>
<keyword evidence="2 7" id="KW-0699">rRNA-binding</keyword>
<gene>
    <name evidence="7 10" type="primary">rplI</name>
    <name evidence="10" type="ORF">GCM10011403_07650</name>
</gene>
<proteinExistence type="inferred from homology"/>
<keyword evidence="8" id="KW-0175">Coiled coil</keyword>
<evidence type="ECO:0000256" key="1">
    <source>
        <dbReference type="ARBA" id="ARBA00010605"/>
    </source>
</evidence>
<keyword evidence="3 7" id="KW-0694">RNA-binding</keyword>
<dbReference type="RefSeq" id="WP_068809875.1">
    <property type="nucleotide sequence ID" value="NZ_BMIY01000003.1"/>
</dbReference>
<keyword evidence="11" id="KW-1185">Reference proteome</keyword>
<dbReference type="NCBIfam" id="TIGR00158">
    <property type="entry name" value="L9"/>
    <property type="match status" value="1"/>
</dbReference>
<evidence type="ECO:0000256" key="7">
    <source>
        <dbReference type="HAMAP-Rule" id="MF_00503"/>
    </source>
</evidence>
<dbReference type="InterPro" id="IPR020069">
    <property type="entry name" value="Ribosomal_bL9_C"/>
</dbReference>
<dbReference type="GO" id="GO:0005840">
    <property type="term" value="C:ribosome"/>
    <property type="evidence" value="ECO:0007669"/>
    <property type="project" value="UniProtKB-KW"/>
</dbReference>
<comment type="similarity">
    <text evidence="1 7">Belongs to the bacterial ribosomal protein bL9 family.</text>
</comment>
<dbReference type="PROSITE" id="PS00651">
    <property type="entry name" value="RIBOSOMAL_L9"/>
    <property type="match status" value="1"/>
</dbReference>
<dbReference type="OrthoDB" id="9788336at2"/>
<dbReference type="InterPro" id="IPR020594">
    <property type="entry name" value="Ribosomal_bL9_bac/chp"/>
</dbReference>
<dbReference type="Pfam" id="PF03948">
    <property type="entry name" value="Ribosomal_L9_C"/>
    <property type="match status" value="1"/>
</dbReference>
<dbReference type="GO" id="GO:1990904">
    <property type="term" value="C:ribonucleoprotein complex"/>
    <property type="evidence" value="ECO:0007669"/>
    <property type="project" value="UniProtKB-KW"/>
</dbReference>
<feature type="domain" description="Ribosomal protein L9" evidence="9">
    <location>
        <begin position="13"/>
        <end position="40"/>
    </location>
</feature>
<dbReference type="HAMAP" id="MF_00503">
    <property type="entry name" value="Ribosomal_bL9"/>
    <property type="match status" value="1"/>
</dbReference>
<comment type="caution">
    <text evidence="10">The sequence shown here is derived from an EMBL/GenBank/DDBJ whole genome shotgun (WGS) entry which is preliminary data.</text>
</comment>
<reference evidence="10" key="1">
    <citation type="journal article" date="2014" name="Int. J. Syst. Evol. Microbiol.">
        <title>Complete genome sequence of Corynebacterium casei LMG S-19264T (=DSM 44701T), isolated from a smear-ripened cheese.</title>
        <authorList>
            <consortium name="US DOE Joint Genome Institute (JGI-PGF)"/>
            <person name="Walter F."/>
            <person name="Albersmeier A."/>
            <person name="Kalinowski J."/>
            <person name="Ruckert C."/>
        </authorList>
    </citation>
    <scope>NUCLEOTIDE SEQUENCE</scope>
    <source>
        <strain evidence="10">CGMCC 1.15425</strain>
    </source>
</reference>
<evidence type="ECO:0000256" key="2">
    <source>
        <dbReference type="ARBA" id="ARBA00022730"/>
    </source>
</evidence>
<dbReference type="Gene3D" id="3.40.5.10">
    <property type="entry name" value="Ribosomal protein L9, N-terminal domain"/>
    <property type="match status" value="1"/>
</dbReference>
<evidence type="ECO:0000256" key="3">
    <source>
        <dbReference type="ARBA" id="ARBA00022884"/>
    </source>
</evidence>
<keyword evidence="4 7" id="KW-0689">Ribosomal protein</keyword>
<evidence type="ECO:0000256" key="8">
    <source>
        <dbReference type="SAM" id="Coils"/>
    </source>
</evidence>
<dbReference type="GO" id="GO:0003735">
    <property type="term" value="F:structural constituent of ribosome"/>
    <property type="evidence" value="ECO:0007669"/>
    <property type="project" value="InterPro"/>
</dbReference>
<dbReference type="InterPro" id="IPR036791">
    <property type="entry name" value="Ribosomal_bL9_C_sf"/>
</dbReference>
<evidence type="ECO:0000313" key="10">
    <source>
        <dbReference type="EMBL" id="GGG52926.1"/>
    </source>
</evidence>
<accession>A0A917LRK9</accession>
<dbReference type="SUPFAM" id="SSF55653">
    <property type="entry name" value="Ribosomal protein L9 C-domain"/>
    <property type="match status" value="1"/>
</dbReference>
<protein>
    <recommendedName>
        <fullName evidence="6 7">Large ribosomal subunit protein bL9</fullName>
    </recommendedName>
</protein>
<reference evidence="10" key="2">
    <citation type="submission" date="2020-09" db="EMBL/GenBank/DDBJ databases">
        <authorList>
            <person name="Sun Q."/>
            <person name="Zhou Y."/>
        </authorList>
    </citation>
    <scope>NUCLEOTIDE SEQUENCE</scope>
    <source>
        <strain evidence="10">CGMCC 1.15425</strain>
    </source>
</reference>
<dbReference type="PANTHER" id="PTHR21368">
    <property type="entry name" value="50S RIBOSOMAL PROTEIN L9"/>
    <property type="match status" value="1"/>
</dbReference>
<evidence type="ECO:0000259" key="9">
    <source>
        <dbReference type="PROSITE" id="PS00651"/>
    </source>
</evidence>
<feature type="coiled-coil region" evidence="8">
    <location>
        <begin position="37"/>
        <end position="75"/>
    </location>
</feature>
<dbReference type="InterPro" id="IPR000244">
    <property type="entry name" value="Ribosomal_bL9"/>
</dbReference>
<dbReference type="Proteomes" id="UP000627715">
    <property type="component" value="Unassembled WGS sequence"/>
</dbReference>
<evidence type="ECO:0000313" key="11">
    <source>
        <dbReference type="Proteomes" id="UP000627715"/>
    </source>
</evidence>
<dbReference type="EMBL" id="BMIY01000003">
    <property type="protein sequence ID" value="GGG52926.1"/>
    <property type="molecule type" value="Genomic_DNA"/>
</dbReference>
<dbReference type="InterPro" id="IPR020070">
    <property type="entry name" value="Ribosomal_bL9_N"/>
</dbReference>
<dbReference type="Pfam" id="PF01281">
    <property type="entry name" value="Ribosomal_L9_N"/>
    <property type="match status" value="1"/>
</dbReference>
<evidence type="ECO:0000256" key="5">
    <source>
        <dbReference type="ARBA" id="ARBA00023274"/>
    </source>
</evidence>
<dbReference type="SUPFAM" id="SSF55658">
    <property type="entry name" value="L9 N-domain-like"/>
    <property type="match status" value="1"/>
</dbReference>